<accession>A0A317VCY6</accession>
<proteinExistence type="predicted"/>
<reference evidence="1" key="1">
    <citation type="submission" date="2016-12" db="EMBL/GenBank/DDBJ databases">
        <title>The genomes of Aspergillus section Nigri reveals drivers in fungal speciation.</title>
        <authorList>
            <consortium name="DOE Joint Genome Institute"/>
            <person name="Vesth T.C."/>
            <person name="Nybo J."/>
            <person name="Theobald S."/>
            <person name="Brandl J."/>
            <person name="Frisvad J.C."/>
            <person name="Nielsen K.F."/>
            <person name="Lyhne E.K."/>
            <person name="Kogle M.E."/>
            <person name="Kuo A."/>
            <person name="Riley R."/>
            <person name="Clum A."/>
            <person name="Nolan M."/>
            <person name="Lipzen A."/>
            <person name="Salamov A."/>
            <person name="Henrissat B."/>
            <person name="Wiebenga A."/>
            <person name="De vries R.P."/>
            <person name="Grigoriev I.V."/>
            <person name="Mortensen U.H."/>
            <person name="Andersen M.R."/>
            <person name="Baker S.E."/>
        </authorList>
    </citation>
    <scope>NUCLEOTIDE SEQUENCE</scope>
    <source>
        <strain evidence="1">CBS 122712</strain>
    </source>
</reference>
<evidence type="ECO:0000313" key="2">
    <source>
        <dbReference type="Proteomes" id="UP000246171"/>
    </source>
</evidence>
<sequence length="90" mass="9679">MVGMWIARCGVLLDKIVSLCNGDNGQLRQGRKRAELKTLSEQNGRAAAENEEVGVNGEAGDDAGLFGCPAWPRQLADSAALSYQDHHLKV</sequence>
<protein>
    <submittedName>
        <fullName evidence="1">Uncharacterized protein</fullName>
    </submittedName>
</protein>
<name>A0A317VCY6_ASPEC</name>
<dbReference type="EMBL" id="MSFU01000014">
    <property type="protein sequence ID" value="PWY71855.1"/>
    <property type="molecule type" value="Genomic_DNA"/>
</dbReference>
<keyword evidence="2" id="KW-1185">Reference proteome</keyword>
<dbReference type="VEuPathDB" id="FungiDB:BO83DRAFT_42798"/>
<organism evidence="1 2">
    <name type="scientific">Aspergillus eucalypticola (strain CBS 122712 / IBT 29274)</name>
    <dbReference type="NCBI Taxonomy" id="1448314"/>
    <lineage>
        <taxon>Eukaryota</taxon>
        <taxon>Fungi</taxon>
        <taxon>Dikarya</taxon>
        <taxon>Ascomycota</taxon>
        <taxon>Pezizomycotina</taxon>
        <taxon>Eurotiomycetes</taxon>
        <taxon>Eurotiomycetidae</taxon>
        <taxon>Eurotiales</taxon>
        <taxon>Aspergillaceae</taxon>
        <taxon>Aspergillus</taxon>
        <taxon>Aspergillus subgen. Circumdati</taxon>
    </lineage>
</organism>
<comment type="caution">
    <text evidence="1">The sequence shown here is derived from an EMBL/GenBank/DDBJ whole genome shotgun (WGS) entry which is preliminary data.</text>
</comment>
<dbReference type="Proteomes" id="UP000246171">
    <property type="component" value="Unassembled WGS sequence"/>
</dbReference>
<dbReference type="AlphaFoldDB" id="A0A317VCY6"/>
<dbReference type="GeneID" id="37057347"/>
<dbReference type="RefSeq" id="XP_025387450.1">
    <property type="nucleotide sequence ID" value="XM_025535385.1"/>
</dbReference>
<evidence type="ECO:0000313" key="1">
    <source>
        <dbReference type="EMBL" id="PWY71855.1"/>
    </source>
</evidence>
<gene>
    <name evidence="1" type="ORF">BO83DRAFT_42798</name>
</gene>